<keyword evidence="4" id="KW-0963">Cytoplasm</keyword>
<dbReference type="InterPro" id="IPR019410">
    <property type="entry name" value="Methyltransf_16"/>
</dbReference>
<dbReference type="EC" id="2.1.1.85" evidence="3"/>
<comment type="subcellular location">
    <subcellularLocation>
        <location evidence="2">Cytoplasm</location>
    </subcellularLocation>
    <subcellularLocation>
        <location evidence="1">Nucleus</location>
    </subcellularLocation>
</comment>
<dbReference type="EMBL" id="JASPKY010000029">
    <property type="protein sequence ID" value="KAK9751295.1"/>
    <property type="molecule type" value="Genomic_DNA"/>
</dbReference>
<comment type="caution">
    <text evidence="10">The sequence shown here is derived from an EMBL/GenBank/DDBJ whole genome shotgun (WGS) entry which is preliminary data.</text>
</comment>
<evidence type="ECO:0000256" key="5">
    <source>
        <dbReference type="ARBA" id="ARBA00022603"/>
    </source>
</evidence>
<protein>
    <recommendedName>
        <fullName evidence="3">protein-histidine N-methyltransferase</fullName>
        <ecNumber evidence="3">2.1.1.85</ecNumber>
    </recommendedName>
</protein>
<sequence>MFKFNFIDKNTNEISSDSLETNQTVALCSTQIFANETIPCLNISASDLNYFNCTNNLIVKYLSTNYIIKCMKDQSNAIIYADRNHSDLVAGVYEGGLKIWECTQDLINFISFNNTQLANQSVLDLGCGVGIIGTFCLLKGAFVYFQDYNPEVIRSVTIPNVMLNLENLKNVQEFSKFYSGDWTSFLDILKENKIKFDIILTSETIYNTESYSKLHSIFTNCLKKDGVVYVAAKTYYFGVGGGLRSFEEFVSSKGILNFTPVWTHSNGISREIIKLSWKHEMQ</sequence>
<dbReference type="Proteomes" id="UP001458880">
    <property type="component" value="Unassembled WGS sequence"/>
</dbReference>
<evidence type="ECO:0000256" key="7">
    <source>
        <dbReference type="ARBA" id="ARBA00022691"/>
    </source>
</evidence>
<dbReference type="PANTHER" id="PTHR14614">
    <property type="entry name" value="HEPATOCELLULAR CARCINOMA-ASSOCIATED ANTIGEN"/>
    <property type="match status" value="1"/>
</dbReference>
<accession>A0AAW1MPF0</accession>
<evidence type="ECO:0000256" key="6">
    <source>
        <dbReference type="ARBA" id="ARBA00022679"/>
    </source>
</evidence>
<keyword evidence="5 10" id="KW-0489">Methyltransferase</keyword>
<evidence type="ECO:0000256" key="2">
    <source>
        <dbReference type="ARBA" id="ARBA00004496"/>
    </source>
</evidence>
<keyword evidence="8" id="KW-0539">Nucleus</keyword>
<keyword evidence="7" id="KW-0949">S-adenosyl-L-methionine</keyword>
<evidence type="ECO:0000313" key="11">
    <source>
        <dbReference type="Proteomes" id="UP001458880"/>
    </source>
</evidence>
<comment type="similarity">
    <text evidence="9">Belongs to the methyltransferase superfamily. METTL18 family.</text>
</comment>
<dbReference type="Gene3D" id="3.40.50.150">
    <property type="entry name" value="Vaccinia Virus protein VP39"/>
    <property type="match status" value="1"/>
</dbReference>
<reference evidence="10 11" key="1">
    <citation type="journal article" date="2024" name="BMC Genomics">
        <title>De novo assembly and annotation of Popillia japonica's genome with initial clues to its potential as an invasive pest.</title>
        <authorList>
            <person name="Cucini C."/>
            <person name="Boschi S."/>
            <person name="Funari R."/>
            <person name="Cardaioli E."/>
            <person name="Iannotti N."/>
            <person name="Marturano G."/>
            <person name="Paoli F."/>
            <person name="Bruttini M."/>
            <person name="Carapelli A."/>
            <person name="Frati F."/>
            <person name="Nardi F."/>
        </authorList>
    </citation>
    <scope>NUCLEOTIDE SEQUENCE [LARGE SCALE GENOMIC DNA]</scope>
    <source>
        <strain evidence="10">DMR45628</strain>
    </source>
</reference>
<organism evidence="10 11">
    <name type="scientific">Popillia japonica</name>
    <name type="common">Japanese beetle</name>
    <dbReference type="NCBI Taxonomy" id="7064"/>
    <lineage>
        <taxon>Eukaryota</taxon>
        <taxon>Metazoa</taxon>
        <taxon>Ecdysozoa</taxon>
        <taxon>Arthropoda</taxon>
        <taxon>Hexapoda</taxon>
        <taxon>Insecta</taxon>
        <taxon>Pterygota</taxon>
        <taxon>Neoptera</taxon>
        <taxon>Endopterygota</taxon>
        <taxon>Coleoptera</taxon>
        <taxon>Polyphaga</taxon>
        <taxon>Scarabaeiformia</taxon>
        <taxon>Scarabaeidae</taxon>
        <taxon>Rutelinae</taxon>
        <taxon>Popillia</taxon>
    </lineage>
</organism>
<dbReference type="PANTHER" id="PTHR14614:SF39">
    <property type="entry name" value="HISTIDINE PROTEIN METHYLTRANSFERASE 1 HOMOLOG"/>
    <property type="match status" value="1"/>
</dbReference>
<name>A0AAW1MPF0_POPJA</name>
<dbReference type="Pfam" id="PF10294">
    <property type="entry name" value="Methyltransf_16"/>
    <property type="match status" value="1"/>
</dbReference>
<dbReference type="GO" id="GO:0018064">
    <property type="term" value="F:protein-L-histidine N-tele-methyltransferase activity"/>
    <property type="evidence" value="ECO:0007669"/>
    <property type="project" value="UniProtKB-EC"/>
</dbReference>
<keyword evidence="6" id="KW-0808">Transferase</keyword>
<evidence type="ECO:0000256" key="4">
    <source>
        <dbReference type="ARBA" id="ARBA00022490"/>
    </source>
</evidence>
<keyword evidence="11" id="KW-1185">Reference proteome</keyword>
<evidence type="ECO:0000256" key="3">
    <source>
        <dbReference type="ARBA" id="ARBA00012533"/>
    </source>
</evidence>
<gene>
    <name evidence="10" type="ORF">QE152_g5186</name>
</gene>
<proteinExistence type="inferred from homology"/>
<dbReference type="InterPro" id="IPR029063">
    <property type="entry name" value="SAM-dependent_MTases_sf"/>
</dbReference>
<dbReference type="SUPFAM" id="SSF53335">
    <property type="entry name" value="S-adenosyl-L-methionine-dependent methyltransferases"/>
    <property type="match status" value="1"/>
</dbReference>
<dbReference type="GO" id="GO:0005634">
    <property type="term" value="C:nucleus"/>
    <property type="evidence" value="ECO:0007669"/>
    <property type="project" value="UniProtKB-SubCell"/>
</dbReference>
<dbReference type="GO" id="GO:0005737">
    <property type="term" value="C:cytoplasm"/>
    <property type="evidence" value="ECO:0007669"/>
    <property type="project" value="UniProtKB-SubCell"/>
</dbReference>
<evidence type="ECO:0000256" key="8">
    <source>
        <dbReference type="ARBA" id="ARBA00023242"/>
    </source>
</evidence>
<dbReference type="GO" id="GO:0032259">
    <property type="term" value="P:methylation"/>
    <property type="evidence" value="ECO:0007669"/>
    <property type="project" value="UniProtKB-KW"/>
</dbReference>
<dbReference type="CDD" id="cd02440">
    <property type="entry name" value="AdoMet_MTases"/>
    <property type="match status" value="1"/>
</dbReference>
<evidence type="ECO:0000256" key="1">
    <source>
        <dbReference type="ARBA" id="ARBA00004123"/>
    </source>
</evidence>
<evidence type="ECO:0000256" key="9">
    <source>
        <dbReference type="ARBA" id="ARBA00038126"/>
    </source>
</evidence>
<evidence type="ECO:0000313" key="10">
    <source>
        <dbReference type="EMBL" id="KAK9751295.1"/>
    </source>
</evidence>
<dbReference type="AlphaFoldDB" id="A0AAW1MPF0"/>